<dbReference type="Proteomes" id="UP001060275">
    <property type="component" value="Unassembled WGS sequence"/>
</dbReference>
<gene>
    <name evidence="1" type="ORF">NF348_05805</name>
</gene>
<protein>
    <submittedName>
        <fullName evidence="1">Uncharacterized protein</fullName>
    </submittedName>
</protein>
<reference evidence="1" key="1">
    <citation type="submission" date="2022-06" db="EMBL/GenBank/DDBJ databases">
        <title>Devosia sp. XJ19-45 genome assembly.</title>
        <authorList>
            <person name="Li B."/>
            <person name="Cai M."/>
            <person name="Nie G."/>
            <person name="Li W."/>
        </authorList>
    </citation>
    <scope>NUCLEOTIDE SEQUENCE</scope>
    <source>
        <strain evidence="1">XJ19-45</strain>
    </source>
</reference>
<evidence type="ECO:0000313" key="1">
    <source>
        <dbReference type="EMBL" id="MCP8886611.1"/>
    </source>
</evidence>
<name>A0A9Q4FQT9_9HYPH</name>
<evidence type="ECO:0000313" key="2">
    <source>
        <dbReference type="Proteomes" id="UP001060275"/>
    </source>
</evidence>
<dbReference type="AlphaFoldDB" id="A0A9Q4FQT9"/>
<accession>A0A9Q4FQT9</accession>
<comment type="caution">
    <text evidence="1">The sequence shown here is derived from an EMBL/GenBank/DDBJ whole genome shotgun (WGS) entry which is preliminary data.</text>
</comment>
<keyword evidence="2" id="KW-1185">Reference proteome</keyword>
<organism evidence="1 2">
    <name type="scientific">Devosia ureilytica</name>
    <dbReference type="NCBI Taxonomy" id="2952754"/>
    <lineage>
        <taxon>Bacteria</taxon>
        <taxon>Pseudomonadati</taxon>
        <taxon>Pseudomonadota</taxon>
        <taxon>Alphaproteobacteria</taxon>
        <taxon>Hyphomicrobiales</taxon>
        <taxon>Devosiaceae</taxon>
        <taxon>Devosia</taxon>
    </lineage>
</organism>
<dbReference type="EMBL" id="JAMWDU010000002">
    <property type="protein sequence ID" value="MCP8886611.1"/>
    <property type="molecule type" value="Genomic_DNA"/>
</dbReference>
<sequence>MRSVRRATRFPQSSYTYSLDDCSVTFHSHPDLLDADASVATSSGEQNVFVSNYYCASNSSTLSPNSARGQQFAALTSAVKKLSELPSYHSLYVDPEVCVRATDLLGLLSAQTDVDPPRLFPQDEETLALTWTQGRFIRMLSIDEDDLSLVDLDKKSQHRCLHELPADHSAANLLPALGVLPKVSTAG</sequence>
<proteinExistence type="predicted"/>